<protein>
    <submittedName>
        <fullName evidence="1">Uncharacterized protein</fullName>
    </submittedName>
</protein>
<comment type="caution">
    <text evidence="1">The sequence shown here is derived from an EMBL/GenBank/DDBJ whole genome shotgun (WGS) entry which is preliminary data.</text>
</comment>
<reference evidence="1 2" key="1">
    <citation type="journal article" date="2014" name="Am. J. Bot.">
        <title>Genome assembly and annotation for red clover (Trifolium pratense; Fabaceae).</title>
        <authorList>
            <person name="Istvanek J."/>
            <person name="Jaros M."/>
            <person name="Krenek A."/>
            <person name="Repkova J."/>
        </authorList>
    </citation>
    <scope>NUCLEOTIDE SEQUENCE [LARGE SCALE GENOMIC DNA]</scope>
    <source>
        <strain evidence="2">cv. Tatra</strain>
        <tissue evidence="1">Young leaves</tissue>
    </source>
</reference>
<feature type="non-terminal residue" evidence="1">
    <location>
        <position position="50"/>
    </location>
</feature>
<organism evidence="1 2">
    <name type="scientific">Trifolium pratense</name>
    <name type="common">Red clover</name>
    <dbReference type="NCBI Taxonomy" id="57577"/>
    <lineage>
        <taxon>Eukaryota</taxon>
        <taxon>Viridiplantae</taxon>
        <taxon>Streptophyta</taxon>
        <taxon>Embryophyta</taxon>
        <taxon>Tracheophyta</taxon>
        <taxon>Spermatophyta</taxon>
        <taxon>Magnoliopsida</taxon>
        <taxon>eudicotyledons</taxon>
        <taxon>Gunneridae</taxon>
        <taxon>Pentapetalae</taxon>
        <taxon>rosids</taxon>
        <taxon>fabids</taxon>
        <taxon>Fabales</taxon>
        <taxon>Fabaceae</taxon>
        <taxon>Papilionoideae</taxon>
        <taxon>50 kb inversion clade</taxon>
        <taxon>NPAAA clade</taxon>
        <taxon>Hologalegina</taxon>
        <taxon>IRL clade</taxon>
        <taxon>Trifolieae</taxon>
        <taxon>Trifolium</taxon>
    </lineage>
</organism>
<proteinExistence type="predicted"/>
<dbReference type="Proteomes" id="UP000236291">
    <property type="component" value="Unassembled WGS sequence"/>
</dbReference>
<gene>
    <name evidence="1" type="ORF">L195_g062545</name>
</gene>
<evidence type="ECO:0000313" key="1">
    <source>
        <dbReference type="EMBL" id="PNX65333.1"/>
    </source>
</evidence>
<evidence type="ECO:0000313" key="2">
    <source>
        <dbReference type="Proteomes" id="UP000236291"/>
    </source>
</evidence>
<reference evidence="1 2" key="2">
    <citation type="journal article" date="2017" name="Front. Plant Sci.">
        <title>Gene Classification and Mining of Molecular Markers Useful in Red Clover (Trifolium pratense) Breeding.</title>
        <authorList>
            <person name="Istvanek J."/>
            <person name="Dluhosova J."/>
            <person name="Dluhos P."/>
            <person name="Patkova L."/>
            <person name="Nedelnik J."/>
            <person name="Repkova J."/>
        </authorList>
    </citation>
    <scope>NUCLEOTIDE SEQUENCE [LARGE SCALE GENOMIC DNA]</scope>
    <source>
        <strain evidence="2">cv. Tatra</strain>
        <tissue evidence="1">Young leaves</tissue>
    </source>
</reference>
<dbReference type="AlphaFoldDB" id="A0A2K3KGD8"/>
<accession>A0A2K3KGD8</accession>
<sequence length="50" mass="5373">MSIHNVAEAKAKVEAEVVPGPNLKLKGKCSVKFMANLIMMQSIVSTSMIP</sequence>
<dbReference type="EMBL" id="ASHM01178027">
    <property type="protein sequence ID" value="PNX65333.1"/>
    <property type="molecule type" value="Genomic_DNA"/>
</dbReference>
<name>A0A2K3KGD8_TRIPR</name>